<comment type="caution">
    <text evidence="1">The sequence shown here is derived from an EMBL/GenBank/DDBJ whole genome shotgun (WGS) entry which is preliminary data.</text>
</comment>
<dbReference type="Proteomes" id="UP001143856">
    <property type="component" value="Unassembled WGS sequence"/>
</dbReference>
<evidence type="ECO:0000313" key="1">
    <source>
        <dbReference type="EMBL" id="KAJ2989319.1"/>
    </source>
</evidence>
<keyword evidence="2" id="KW-1185">Reference proteome</keyword>
<sequence>MYIATGAQKSMRSPMVKTMTEGVENGPGLWHVFAQHHRKSDREFITDVFVFDAATGTMHEAMLGIQYARVSKESMSKMLTRLTTDPLVLVKGTRQSSTATSATLATQSINTGANGTTTPMPAASSPSHIAEVVPSKPLRNKDSSKEKKTLQAAKLTDQVRDLVSSVSGIDAAEFTLDTEMADLGIDSLMGMELAREVELVLKCTISQAEQMEATTLRKFVVCVSNALDRAGMAATVGSDTGGDSDDDEASFFSGDKGDTDSKSSLGHVDARLWTPNKQDNQLADDKAATASNLTLSRADIIKSFGEVKMLTDELILTHHLDTIHKTEIAGSNRLCTALVVEAMEKMGMSLRGAAPGQELERVAFLPQHRRLMDWVYKFLEDDARLINQDIASGRLVRTHIPTPRQTSQAVFEDLLDTHPGFAVPNRITYHAGQSLADVLSGQTDGIRVIFGTPAGRKYVQAMYCEHTFNHMNYLQMRDVIRRLVDCIGDAQPGETLRILEMGAGTGGTTMVLAPFLAGLDIPVEYTFTDLSSSMVANARRSFGPKYPFMRFAVHDIEKAPGVEHKGQHIILASNAVHATRNLATSARNIRQALRPDGFLMILEMTEVVPFVDLVFGLLEGWWLFDDGRSHAIVTAEHWERELHAAGYGHVDWTDGSLPENALQKVIVALASGPPEAARLPKAAAFGVTRNVIGLDSGDVTARKAEAESLVSMYTRGWATPALVAIPSQVMNSVNPSNPAVVMVTGATGSLGAHLVQNLAEHKHVRTVVCINRHSSKPVGERQADAFSLRGIDLSPSARAKLHVLETDTSRPQLGLLSQEYNWLLENVTHIIHNAWPMSGTRPLKAFEPQLQALRNLLDLARDMATYPNKRRTRIGFQFVSSIGVVGNVGTPRALEQRHPQKRRSK</sequence>
<gene>
    <name evidence="1" type="ORF">NUW58_g3530</name>
</gene>
<protein>
    <submittedName>
        <fullName evidence="1">Uncharacterized protein</fullName>
    </submittedName>
</protein>
<organism evidence="1 2">
    <name type="scientific">Xylaria curta</name>
    <dbReference type="NCBI Taxonomy" id="42375"/>
    <lineage>
        <taxon>Eukaryota</taxon>
        <taxon>Fungi</taxon>
        <taxon>Dikarya</taxon>
        <taxon>Ascomycota</taxon>
        <taxon>Pezizomycotina</taxon>
        <taxon>Sordariomycetes</taxon>
        <taxon>Xylariomycetidae</taxon>
        <taxon>Xylariales</taxon>
        <taxon>Xylariaceae</taxon>
        <taxon>Xylaria</taxon>
    </lineage>
</organism>
<reference evidence="1" key="1">
    <citation type="submission" date="2022-10" db="EMBL/GenBank/DDBJ databases">
        <title>Genome Sequence of Xylaria curta.</title>
        <authorList>
            <person name="Buettner E."/>
        </authorList>
    </citation>
    <scope>NUCLEOTIDE SEQUENCE</scope>
    <source>
        <strain evidence="1">Babe10</strain>
    </source>
</reference>
<name>A0ACC1PAL1_9PEZI</name>
<evidence type="ECO:0000313" key="2">
    <source>
        <dbReference type="Proteomes" id="UP001143856"/>
    </source>
</evidence>
<dbReference type="EMBL" id="JAPDGR010000541">
    <property type="protein sequence ID" value="KAJ2989319.1"/>
    <property type="molecule type" value="Genomic_DNA"/>
</dbReference>
<accession>A0ACC1PAL1</accession>
<proteinExistence type="predicted"/>